<evidence type="ECO:0000313" key="3">
    <source>
        <dbReference type="Proteomes" id="UP000054107"/>
    </source>
</evidence>
<dbReference type="Proteomes" id="UP000054107">
    <property type="component" value="Unassembled WGS sequence"/>
</dbReference>
<dbReference type="OrthoDB" id="2272471at2759"/>
<organism evidence="2 3">
    <name type="scientific">Parasitella parasitica</name>
    <dbReference type="NCBI Taxonomy" id="35722"/>
    <lineage>
        <taxon>Eukaryota</taxon>
        <taxon>Fungi</taxon>
        <taxon>Fungi incertae sedis</taxon>
        <taxon>Mucoromycota</taxon>
        <taxon>Mucoromycotina</taxon>
        <taxon>Mucoromycetes</taxon>
        <taxon>Mucorales</taxon>
        <taxon>Mucorineae</taxon>
        <taxon>Mucoraceae</taxon>
        <taxon>Parasitella</taxon>
    </lineage>
</organism>
<protein>
    <submittedName>
        <fullName evidence="2">Uncharacterized protein</fullName>
    </submittedName>
</protein>
<name>A0A0B7MNU4_9FUNG</name>
<dbReference type="EMBL" id="LN719301">
    <property type="protein sequence ID" value="CEP07491.1"/>
    <property type="molecule type" value="Genomic_DNA"/>
</dbReference>
<proteinExistence type="predicted"/>
<evidence type="ECO:0000256" key="1">
    <source>
        <dbReference type="SAM" id="MobiDB-lite"/>
    </source>
</evidence>
<feature type="region of interest" description="Disordered" evidence="1">
    <location>
        <begin position="14"/>
        <end position="36"/>
    </location>
</feature>
<reference evidence="2 3" key="1">
    <citation type="submission" date="2014-09" db="EMBL/GenBank/DDBJ databases">
        <authorList>
            <person name="Ellenberger Sabrina"/>
        </authorList>
    </citation>
    <scope>NUCLEOTIDE SEQUENCE [LARGE SCALE GENOMIC DNA]</scope>
    <source>
        <strain evidence="2 3">CBS 412.66</strain>
    </source>
</reference>
<keyword evidence="3" id="KW-1185">Reference proteome</keyword>
<gene>
    <name evidence="2" type="primary">PARPA_00787.1 scaffold 1159</name>
</gene>
<evidence type="ECO:0000313" key="2">
    <source>
        <dbReference type="EMBL" id="CEP07491.1"/>
    </source>
</evidence>
<dbReference type="AlphaFoldDB" id="A0A0B7MNU4"/>
<sequence length="128" mass="14159">MYIPKKNRFEMFLKRKSSTSSNKGNKKDDASNNNWSDICSDFIKEVVLRKRVSLPETNDSNNNTLNGPNLCLDELSEFQKSYISFPEFNDSSVGNESDNDSCNTSCCATNNPDGALSFSSSSSSESSP</sequence>
<accession>A0A0B7MNU4</accession>